<dbReference type="Proteomes" id="UP000295578">
    <property type="component" value="Unassembled WGS sequence"/>
</dbReference>
<evidence type="ECO:0000313" key="2">
    <source>
        <dbReference type="Proteomes" id="UP000295578"/>
    </source>
</evidence>
<dbReference type="EMBL" id="SMKY01000482">
    <property type="protein sequence ID" value="TDD61322.1"/>
    <property type="molecule type" value="Genomic_DNA"/>
</dbReference>
<dbReference type="RefSeq" id="WP_132205995.1">
    <property type="nucleotide sequence ID" value="NZ_SMKY01000482.1"/>
</dbReference>
<organism evidence="1 2">
    <name type="scientific">Actinomadura darangshiensis</name>
    <dbReference type="NCBI Taxonomy" id="705336"/>
    <lineage>
        <taxon>Bacteria</taxon>
        <taxon>Bacillati</taxon>
        <taxon>Actinomycetota</taxon>
        <taxon>Actinomycetes</taxon>
        <taxon>Streptosporangiales</taxon>
        <taxon>Thermomonosporaceae</taxon>
        <taxon>Actinomadura</taxon>
    </lineage>
</organism>
<name>A0A4R4ZVZ4_9ACTN</name>
<dbReference type="AlphaFoldDB" id="A0A4R4ZVZ4"/>
<evidence type="ECO:0000313" key="1">
    <source>
        <dbReference type="EMBL" id="TDD61322.1"/>
    </source>
</evidence>
<keyword evidence="2" id="KW-1185">Reference proteome</keyword>
<protein>
    <submittedName>
        <fullName evidence="1">Uncharacterized protein</fullName>
    </submittedName>
</protein>
<gene>
    <name evidence="1" type="ORF">E1293_45050</name>
</gene>
<proteinExistence type="predicted"/>
<sequence length="130" mass="14005">MTEASPAGKVDRQAWAAVYTLLTQATDLAADDIPITSKVLEAGAFGECRAWQLPEGDTPSWVLRQTRYQIACTLALPPRDPDDPLIDTVLEVLARHPTAIQARVLRAAATHLPNDSAIPRRERPAPAGGS</sequence>
<comment type="caution">
    <text evidence="1">The sequence shown here is derived from an EMBL/GenBank/DDBJ whole genome shotgun (WGS) entry which is preliminary data.</text>
</comment>
<accession>A0A4R4ZVZ4</accession>
<dbReference type="OrthoDB" id="3479914at2"/>
<reference evidence="1 2" key="1">
    <citation type="submission" date="2019-03" db="EMBL/GenBank/DDBJ databases">
        <title>Draft genome sequences of novel Actinobacteria.</title>
        <authorList>
            <person name="Sahin N."/>
            <person name="Ay H."/>
            <person name="Saygin H."/>
        </authorList>
    </citation>
    <scope>NUCLEOTIDE SEQUENCE [LARGE SCALE GENOMIC DNA]</scope>
    <source>
        <strain evidence="1 2">DSM 45941</strain>
    </source>
</reference>